<dbReference type="Pfam" id="PF22688">
    <property type="entry name" value="Hda_lid"/>
    <property type="match status" value="1"/>
</dbReference>
<protein>
    <submittedName>
        <fullName evidence="2">DnaA family protein</fullName>
    </submittedName>
</protein>
<dbReference type="InterPro" id="IPR055199">
    <property type="entry name" value="Hda_lid"/>
</dbReference>
<comment type="caution">
    <text evidence="2">The sequence shown here is derived from an EMBL/GenBank/DDBJ whole genome shotgun (WGS) entry which is preliminary data.</text>
</comment>
<dbReference type="Proteomes" id="UP000521199">
    <property type="component" value="Unassembled WGS sequence"/>
</dbReference>
<gene>
    <name evidence="2" type="ORF">HNQ52_003024</name>
</gene>
<evidence type="ECO:0000313" key="2">
    <source>
        <dbReference type="EMBL" id="MBB5209455.1"/>
    </source>
</evidence>
<dbReference type="RefSeq" id="WP_183961992.1">
    <property type="nucleotide sequence ID" value="NZ_JACHHP010000006.1"/>
</dbReference>
<dbReference type="GO" id="GO:0032297">
    <property type="term" value="P:negative regulation of DNA-templated DNA replication initiation"/>
    <property type="evidence" value="ECO:0007669"/>
    <property type="project" value="InterPro"/>
</dbReference>
<dbReference type="Gene3D" id="3.40.50.300">
    <property type="entry name" value="P-loop containing nucleotide triphosphate hydrolases"/>
    <property type="match status" value="1"/>
</dbReference>
<reference evidence="2 3" key="1">
    <citation type="submission" date="2020-08" db="EMBL/GenBank/DDBJ databases">
        <title>Genomic Encyclopedia of Type Strains, Phase IV (KMG-IV): sequencing the most valuable type-strain genomes for metagenomic binning, comparative biology and taxonomic classification.</title>
        <authorList>
            <person name="Goeker M."/>
        </authorList>
    </citation>
    <scope>NUCLEOTIDE SEQUENCE [LARGE SCALE GENOMIC DNA]</scope>
    <source>
        <strain evidence="2 3">DSM 24163</strain>
    </source>
</reference>
<dbReference type="SUPFAM" id="SSF52540">
    <property type="entry name" value="P-loop containing nucleoside triphosphate hydrolases"/>
    <property type="match status" value="1"/>
</dbReference>
<keyword evidence="3" id="KW-1185">Reference proteome</keyword>
<evidence type="ECO:0000313" key="3">
    <source>
        <dbReference type="Proteomes" id="UP000521199"/>
    </source>
</evidence>
<dbReference type="GO" id="GO:0006270">
    <property type="term" value="P:DNA replication initiation"/>
    <property type="evidence" value="ECO:0007669"/>
    <property type="project" value="TreeGrafter"/>
</dbReference>
<sequence length="229" mass="24676">MSTPQLPLALRAPADRIFDTFVGHPVPVGLLRALARGTSHDGAFVCGPQASGKSHLLLACVDDAARAGRRAAYVALAAARGRLRDLLAAQEGGDLVALDGVDAVAGERDDEVALFDFHNRARASGCALVYAARAAPAQLALVLPDLRSRLAQCTQLPLEVPDDALRRDVLRARAAWRGLAFDDAAFDFLLRRVDRDLVSLIDMLERLDRASLAAQRRITVPFLREVLAL</sequence>
<dbReference type="PANTHER" id="PTHR30050:SF5">
    <property type="entry name" value="DNAA REGULATORY INACTIVATOR HDA"/>
    <property type="match status" value="1"/>
</dbReference>
<dbReference type="NCBIfam" id="TIGR03420">
    <property type="entry name" value="DnaA_homol_Hda"/>
    <property type="match status" value="1"/>
</dbReference>
<feature type="domain" description="Hda lid" evidence="1">
    <location>
        <begin position="163"/>
        <end position="227"/>
    </location>
</feature>
<name>A0A7W8D7S7_9GAMM</name>
<dbReference type="PANTHER" id="PTHR30050">
    <property type="entry name" value="CHROMOSOMAL REPLICATION INITIATOR PROTEIN DNAA"/>
    <property type="match status" value="1"/>
</dbReference>
<dbReference type="InterPro" id="IPR017788">
    <property type="entry name" value="Hda"/>
</dbReference>
<dbReference type="InterPro" id="IPR027417">
    <property type="entry name" value="P-loop_NTPase"/>
</dbReference>
<evidence type="ECO:0000259" key="1">
    <source>
        <dbReference type="Pfam" id="PF22688"/>
    </source>
</evidence>
<dbReference type="EMBL" id="JACHHP010000006">
    <property type="protein sequence ID" value="MBB5209455.1"/>
    <property type="molecule type" value="Genomic_DNA"/>
</dbReference>
<accession>A0A7W8D7S7</accession>
<organism evidence="2 3">
    <name type="scientific">Chiayiivirga flava</name>
    <dbReference type="NCBI Taxonomy" id="659595"/>
    <lineage>
        <taxon>Bacteria</taxon>
        <taxon>Pseudomonadati</taxon>
        <taxon>Pseudomonadota</taxon>
        <taxon>Gammaproteobacteria</taxon>
        <taxon>Lysobacterales</taxon>
        <taxon>Lysobacteraceae</taxon>
        <taxon>Chiayiivirga</taxon>
    </lineage>
</organism>
<proteinExistence type="predicted"/>
<dbReference type="AlphaFoldDB" id="A0A7W8D7S7"/>
<dbReference type="Gene3D" id="1.10.8.60">
    <property type="match status" value="1"/>
</dbReference>